<dbReference type="AlphaFoldDB" id="A0A371D5H1"/>
<feature type="compositionally biased region" description="Polar residues" evidence="1">
    <location>
        <begin position="15"/>
        <end position="31"/>
    </location>
</feature>
<keyword evidence="3" id="KW-1185">Reference proteome</keyword>
<dbReference type="OrthoDB" id="16851at2759"/>
<dbReference type="Proteomes" id="UP000256964">
    <property type="component" value="Unassembled WGS sequence"/>
</dbReference>
<sequence>MSGNSKRTCDEFLASNDNADSATQTETTQSHHGPLEPPAKQRRTEASANSLETIHDNAEDDPLVSLLDFTDLDTQSAISARFFEIAENLLQHYRIEITTSSTVEQLELLEIEFYLYKPGCHEDPFTHGSVEQCQAGQWYFHRPPSRSNELGTPTAFASGYRGGTRKGLDITIGHPAPAVTSKYFSAGNPADGPASSPSKSTSALRGGILLRSIRHQSDNTVISGPSLLVDEILRLSGASKIPDLIADVWQTDISAFPSSSASSSSSSPRRSTMRLLRVSPAPRAPSAPEASLRIYRSPRIGLDLSHPSISTSNLRTHPRVLFLGAPYRFFAHPHLLTANGRGQTFLGVYDALDAAGAHAVYSLEMWRAIETATRWKFLTVKNCFAEYRTGVEGAYEDYGKPLEEVLGQWVGRKGVSGSMTGWLRMMGTLRRFLSTAEKATVVAEGQGSEH</sequence>
<proteinExistence type="predicted"/>
<evidence type="ECO:0000313" key="3">
    <source>
        <dbReference type="Proteomes" id="UP000256964"/>
    </source>
</evidence>
<feature type="region of interest" description="Disordered" evidence="1">
    <location>
        <begin position="1"/>
        <end position="49"/>
    </location>
</feature>
<gene>
    <name evidence="2" type="ORF">OH76DRAFT_1557565</name>
</gene>
<organism evidence="2 3">
    <name type="scientific">Lentinus brumalis</name>
    <dbReference type="NCBI Taxonomy" id="2498619"/>
    <lineage>
        <taxon>Eukaryota</taxon>
        <taxon>Fungi</taxon>
        <taxon>Dikarya</taxon>
        <taxon>Basidiomycota</taxon>
        <taxon>Agaricomycotina</taxon>
        <taxon>Agaricomycetes</taxon>
        <taxon>Polyporales</taxon>
        <taxon>Polyporaceae</taxon>
        <taxon>Lentinus</taxon>
    </lineage>
</organism>
<accession>A0A371D5H1</accession>
<feature type="compositionally biased region" description="Low complexity" evidence="1">
    <location>
        <begin position="256"/>
        <end position="270"/>
    </location>
</feature>
<feature type="region of interest" description="Disordered" evidence="1">
    <location>
        <begin position="256"/>
        <end position="289"/>
    </location>
</feature>
<feature type="compositionally biased region" description="Low complexity" evidence="1">
    <location>
        <begin position="279"/>
        <end position="289"/>
    </location>
</feature>
<protein>
    <submittedName>
        <fullName evidence="2">Uncharacterized protein</fullName>
    </submittedName>
</protein>
<name>A0A371D5H1_9APHY</name>
<evidence type="ECO:0000256" key="1">
    <source>
        <dbReference type="SAM" id="MobiDB-lite"/>
    </source>
</evidence>
<dbReference type="EMBL" id="KZ857416">
    <property type="protein sequence ID" value="RDX47759.1"/>
    <property type="molecule type" value="Genomic_DNA"/>
</dbReference>
<dbReference type="STRING" id="139420.A0A371D5H1"/>
<reference evidence="2 3" key="1">
    <citation type="journal article" date="2018" name="Biotechnol. Biofuels">
        <title>Integrative visual omics of the white-rot fungus Polyporus brumalis exposes the biotechnological potential of its oxidative enzymes for delignifying raw plant biomass.</title>
        <authorList>
            <person name="Miyauchi S."/>
            <person name="Rancon A."/>
            <person name="Drula E."/>
            <person name="Hage H."/>
            <person name="Chaduli D."/>
            <person name="Favel A."/>
            <person name="Grisel S."/>
            <person name="Henrissat B."/>
            <person name="Herpoel-Gimbert I."/>
            <person name="Ruiz-Duenas F.J."/>
            <person name="Chevret D."/>
            <person name="Hainaut M."/>
            <person name="Lin J."/>
            <person name="Wang M."/>
            <person name="Pangilinan J."/>
            <person name="Lipzen A."/>
            <person name="Lesage-Meessen L."/>
            <person name="Navarro D."/>
            <person name="Riley R."/>
            <person name="Grigoriev I.V."/>
            <person name="Zhou S."/>
            <person name="Raouche S."/>
            <person name="Rosso M.N."/>
        </authorList>
    </citation>
    <scope>NUCLEOTIDE SEQUENCE [LARGE SCALE GENOMIC DNA]</scope>
    <source>
        <strain evidence="2 3">BRFM 1820</strain>
    </source>
</reference>
<evidence type="ECO:0000313" key="2">
    <source>
        <dbReference type="EMBL" id="RDX47759.1"/>
    </source>
</evidence>